<evidence type="ECO:0000313" key="6">
    <source>
        <dbReference type="Proteomes" id="UP000466607"/>
    </source>
</evidence>
<dbReference type="PANTHER" id="PTHR37042">
    <property type="entry name" value="OUTER MEMBRANE PROTEIN RV1973"/>
    <property type="match status" value="1"/>
</dbReference>
<reference evidence="5 6" key="1">
    <citation type="journal article" date="2019" name="Emerg. Microbes Infect.">
        <title>Comprehensive subspecies identification of 175 nontuberculous mycobacteria species based on 7547 genomic profiles.</title>
        <authorList>
            <person name="Matsumoto Y."/>
            <person name="Kinjo T."/>
            <person name="Motooka D."/>
            <person name="Nabeya D."/>
            <person name="Jung N."/>
            <person name="Uechi K."/>
            <person name="Horii T."/>
            <person name="Iida T."/>
            <person name="Fujita J."/>
            <person name="Nakamura S."/>
        </authorList>
    </citation>
    <scope>NUCLEOTIDE SEQUENCE [LARGE SCALE GENOMIC DNA]</scope>
    <source>
        <strain evidence="5 6">JCM 17423</strain>
    </source>
</reference>
<organism evidence="5 6">
    <name type="scientific">Mycolicibacterium litorale</name>
    <dbReference type="NCBI Taxonomy" id="758802"/>
    <lineage>
        <taxon>Bacteria</taxon>
        <taxon>Bacillati</taxon>
        <taxon>Actinomycetota</taxon>
        <taxon>Actinomycetes</taxon>
        <taxon>Mycobacteriales</taxon>
        <taxon>Mycobacteriaceae</taxon>
        <taxon>Mycolicibacterium</taxon>
    </lineage>
</organism>
<evidence type="ECO:0000256" key="1">
    <source>
        <dbReference type="ARBA" id="ARBA00004370"/>
    </source>
</evidence>
<gene>
    <name evidence="5" type="ORF">MLIT_06020</name>
</gene>
<comment type="subcellular location">
    <subcellularLocation>
        <location evidence="1">Membrane</location>
    </subcellularLocation>
</comment>
<feature type="compositionally biased region" description="Acidic residues" evidence="3">
    <location>
        <begin position="27"/>
        <end position="40"/>
    </location>
</feature>
<protein>
    <recommendedName>
        <fullName evidence="7">Twin-arginine translocation pathway signal</fullName>
    </recommendedName>
</protein>
<dbReference type="PANTHER" id="PTHR37042:SF4">
    <property type="entry name" value="OUTER MEMBRANE PROTEIN RV1973"/>
    <property type="match status" value="1"/>
</dbReference>
<dbReference type="AlphaFoldDB" id="A0AAD1IG09"/>
<dbReference type="EMBL" id="AP022586">
    <property type="protein sequence ID" value="BBY15010.1"/>
    <property type="molecule type" value="Genomic_DNA"/>
</dbReference>
<name>A0AAD1IG09_9MYCO</name>
<evidence type="ECO:0000256" key="2">
    <source>
        <dbReference type="ARBA" id="ARBA00023136"/>
    </source>
</evidence>
<evidence type="ECO:0008006" key="7">
    <source>
        <dbReference type="Google" id="ProtNLM"/>
    </source>
</evidence>
<keyword evidence="2 4" id="KW-0472">Membrane</keyword>
<dbReference type="GO" id="GO:0016020">
    <property type="term" value="C:membrane"/>
    <property type="evidence" value="ECO:0007669"/>
    <property type="project" value="UniProtKB-SubCell"/>
</dbReference>
<sequence length="210" mass="22396">MTSNDNTNPDDVGSAAEASEADTRDDAEPDAVEQPAEEPAETSTRPVRRTRKWIVPVAAVMVVLAAASAAGWLYFFQYRVDEETDADASRVALDAAKDGTVALLSYAPETLDDDFTTAKSQLTGDFLNYYTDFTEKVVAPAAKQKSVKTEATVAQAAMSEITPDSAVALLFVNQATTSKENPDGAFASSSIKVGLTKVDGKWLISSFDPV</sequence>
<keyword evidence="6" id="KW-1185">Reference proteome</keyword>
<dbReference type="Proteomes" id="UP000466607">
    <property type="component" value="Chromosome"/>
</dbReference>
<proteinExistence type="predicted"/>
<feature type="region of interest" description="Disordered" evidence="3">
    <location>
        <begin position="1"/>
        <end position="46"/>
    </location>
</feature>
<evidence type="ECO:0000313" key="5">
    <source>
        <dbReference type="EMBL" id="BBY15010.1"/>
    </source>
</evidence>
<evidence type="ECO:0000256" key="4">
    <source>
        <dbReference type="SAM" id="Phobius"/>
    </source>
</evidence>
<accession>A0AAD1IG09</accession>
<feature type="transmembrane region" description="Helical" evidence="4">
    <location>
        <begin position="53"/>
        <end position="75"/>
    </location>
</feature>
<evidence type="ECO:0000256" key="3">
    <source>
        <dbReference type="SAM" id="MobiDB-lite"/>
    </source>
</evidence>
<keyword evidence="4" id="KW-0812">Transmembrane</keyword>
<dbReference type="RefSeq" id="WP_134059861.1">
    <property type="nucleotide sequence ID" value="NZ_AP022586.1"/>
</dbReference>
<keyword evidence="4" id="KW-1133">Transmembrane helix</keyword>